<accession>A0ABQ8VW11</accession>
<name>A0ABQ8VW11_9AGAR</name>
<organism evidence="1 2">
    <name type="scientific">Lentinula lateritia</name>
    <dbReference type="NCBI Taxonomy" id="40482"/>
    <lineage>
        <taxon>Eukaryota</taxon>
        <taxon>Fungi</taxon>
        <taxon>Dikarya</taxon>
        <taxon>Basidiomycota</taxon>
        <taxon>Agaricomycotina</taxon>
        <taxon>Agaricomycetes</taxon>
        <taxon>Agaricomycetidae</taxon>
        <taxon>Agaricales</taxon>
        <taxon>Marasmiineae</taxon>
        <taxon>Omphalotaceae</taxon>
        <taxon>Lentinula</taxon>
    </lineage>
</organism>
<proteinExistence type="predicted"/>
<dbReference type="EMBL" id="JANVFT010000005">
    <property type="protein sequence ID" value="KAJ4500569.1"/>
    <property type="molecule type" value="Genomic_DNA"/>
</dbReference>
<dbReference type="Proteomes" id="UP001150217">
    <property type="component" value="Unassembled WGS sequence"/>
</dbReference>
<comment type="caution">
    <text evidence="1">The sequence shown here is derived from an EMBL/GenBank/DDBJ whole genome shotgun (WGS) entry which is preliminary data.</text>
</comment>
<reference evidence="1" key="1">
    <citation type="submission" date="2022-08" db="EMBL/GenBank/DDBJ databases">
        <title>A Global Phylogenomic Analysis of the Shiitake Genus Lentinula.</title>
        <authorList>
            <consortium name="DOE Joint Genome Institute"/>
            <person name="Sierra-Patev S."/>
            <person name="Min B."/>
            <person name="Naranjo-Ortiz M."/>
            <person name="Looney B."/>
            <person name="Konkel Z."/>
            <person name="Slot J.C."/>
            <person name="Sakamoto Y."/>
            <person name="Steenwyk J.L."/>
            <person name="Rokas A."/>
            <person name="Carro J."/>
            <person name="Camarero S."/>
            <person name="Ferreira P."/>
            <person name="Molpeceres G."/>
            <person name="Ruiz-Duenas F.J."/>
            <person name="Serrano A."/>
            <person name="Henrissat B."/>
            <person name="Drula E."/>
            <person name="Hughes K.W."/>
            <person name="Mata J.L."/>
            <person name="Ishikawa N.K."/>
            <person name="Vargas-Isla R."/>
            <person name="Ushijima S."/>
            <person name="Smith C.A."/>
            <person name="Ahrendt S."/>
            <person name="Andreopoulos W."/>
            <person name="He G."/>
            <person name="Labutti K."/>
            <person name="Lipzen A."/>
            <person name="Ng V."/>
            <person name="Riley R."/>
            <person name="Sandor L."/>
            <person name="Barry K."/>
            <person name="Martinez A.T."/>
            <person name="Xiao Y."/>
            <person name="Gibbons J.G."/>
            <person name="Terashima K."/>
            <person name="Grigoriev I.V."/>
            <person name="Hibbett D.S."/>
        </authorList>
    </citation>
    <scope>NUCLEOTIDE SEQUENCE</scope>
    <source>
        <strain evidence="1">RHP3577 ss4</strain>
    </source>
</reference>
<sequence length="209" mass="22967">MLHRGFRTHYNVERNRARLYPCLYPSLRMGRVKSAAEARMGASAIDDGSSEIVLGVQSIGCDFRFTTIDVEGISRISTAKTIRIPKDDCFNLIGSFMNVLGSETTNPILIQYTIPNYIRNSVSGLATHCCVQSSSQGECQSIWEDTLPKHSTVGETVNITMCGNLAYKKVHDSPASFCQLLGLMVILSSSRVRYLEAEVVQKLGLPALG</sequence>
<evidence type="ECO:0000313" key="2">
    <source>
        <dbReference type="Proteomes" id="UP001150217"/>
    </source>
</evidence>
<gene>
    <name evidence="1" type="ORF">C8R41DRAFT_863150</name>
</gene>
<evidence type="ECO:0000313" key="1">
    <source>
        <dbReference type="EMBL" id="KAJ4500569.1"/>
    </source>
</evidence>
<protein>
    <submittedName>
        <fullName evidence="1">Uncharacterized protein</fullName>
    </submittedName>
</protein>
<keyword evidence="2" id="KW-1185">Reference proteome</keyword>